<reference evidence="3 4" key="1">
    <citation type="submission" date="2020-02" db="EMBL/GenBank/DDBJ databases">
        <title>Complete Genome Sequence of Lactobacillus sp. NFFJ11 Isolated from animal feed.</title>
        <authorList>
            <person name="Jung J.Y."/>
        </authorList>
    </citation>
    <scope>NUCLEOTIDE SEQUENCE [LARGE SCALE GENOMIC DNA]</scope>
    <source>
        <strain evidence="3 4">NFFJ11</strain>
    </source>
</reference>
<name>A0A7L7KY03_9LACO</name>
<dbReference type="EMBL" id="CP049366">
    <property type="protein sequence ID" value="QMT84232.1"/>
    <property type="molecule type" value="Genomic_DNA"/>
</dbReference>
<feature type="region of interest" description="Disordered" evidence="2">
    <location>
        <begin position="219"/>
        <end position="244"/>
    </location>
</feature>
<dbReference type="KEGG" id="cpab:G6534_06155"/>
<evidence type="ECO:0000313" key="4">
    <source>
        <dbReference type="Proteomes" id="UP000514410"/>
    </source>
</evidence>
<dbReference type="InterPro" id="IPR009785">
    <property type="entry name" value="Prophage_Lj928_Orf309"/>
</dbReference>
<dbReference type="RefSeq" id="WP_182082497.1">
    <property type="nucleotide sequence ID" value="NZ_CP049366.1"/>
</dbReference>
<gene>
    <name evidence="3" type="ORF">G6534_06155</name>
</gene>
<proteinExistence type="predicted"/>
<evidence type="ECO:0000256" key="1">
    <source>
        <dbReference type="SAM" id="Coils"/>
    </source>
</evidence>
<keyword evidence="4" id="KW-1185">Reference proteome</keyword>
<keyword evidence="1" id="KW-0175">Coiled coil</keyword>
<evidence type="ECO:0000256" key="2">
    <source>
        <dbReference type="SAM" id="MobiDB-lite"/>
    </source>
</evidence>
<evidence type="ECO:0000313" key="3">
    <source>
        <dbReference type="EMBL" id="QMT84232.1"/>
    </source>
</evidence>
<dbReference type="Pfam" id="PF07083">
    <property type="entry name" value="DUF1351"/>
    <property type="match status" value="1"/>
</dbReference>
<dbReference type="AlphaFoldDB" id="A0A7L7KY03"/>
<feature type="coiled-coil region" evidence="1">
    <location>
        <begin position="26"/>
        <end position="80"/>
    </location>
</feature>
<organism evidence="3 4">
    <name type="scientific">Companilactobacillus pabuli</name>
    <dbReference type="NCBI Taxonomy" id="2714036"/>
    <lineage>
        <taxon>Bacteria</taxon>
        <taxon>Bacillati</taxon>
        <taxon>Bacillota</taxon>
        <taxon>Bacilli</taxon>
        <taxon>Lactobacillales</taxon>
        <taxon>Lactobacillaceae</taxon>
        <taxon>Companilactobacillus</taxon>
    </lineage>
</organism>
<protein>
    <submittedName>
        <fullName evidence="3">DUF1351 domain-containing protein</fullName>
    </submittedName>
</protein>
<sequence length="309" mass="35660">MSNEVETVSNEFSVTYKPSELKINNFAELKAKVQNFSDQYKDLVATDESLAGAKSAKAELNKLVKAIDTERKRIKKEYNEPYNDFKLNIDDLQTILKQTIGPISEQIANIETQQRNERANKVRELINEMAPEYGINPDTIEIEHEWTNKTMSQTKLIRTLKDGFTALKHQQESLELNKKLVDEHCKTKGIDSSGWLSQIDQDTDIKQLLISIDRAVEDKARKEQQKKNEQEYEDAIRKSQQTKVEDKTVDQETGEIVDEEEAIDDDAPSQWTMAFRVTGDFDKLKLLNDFIIKNNISNEMIEPLKELED</sequence>
<dbReference type="Proteomes" id="UP000514410">
    <property type="component" value="Chromosome"/>
</dbReference>
<accession>A0A7L7KY03</accession>